<gene>
    <name evidence="2" type="ORF">M430DRAFT_224244</name>
</gene>
<keyword evidence="3" id="KW-1185">Reference proteome</keyword>
<reference evidence="2 3" key="1">
    <citation type="journal article" date="2018" name="New Phytol.">
        <title>Comparative genomics and transcriptomics depict ericoid mycorrhizal fungi as versatile saprotrophs and plant mutualists.</title>
        <authorList>
            <person name="Martino E."/>
            <person name="Morin E."/>
            <person name="Grelet G.A."/>
            <person name="Kuo A."/>
            <person name="Kohler A."/>
            <person name="Daghino S."/>
            <person name="Barry K.W."/>
            <person name="Cichocki N."/>
            <person name="Clum A."/>
            <person name="Dockter R.B."/>
            <person name="Hainaut M."/>
            <person name="Kuo R.C."/>
            <person name="LaButti K."/>
            <person name="Lindahl B.D."/>
            <person name="Lindquist E.A."/>
            <person name="Lipzen A."/>
            <person name="Khouja H.R."/>
            <person name="Magnuson J."/>
            <person name="Murat C."/>
            <person name="Ohm R.A."/>
            <person name="Singer S.W."/>
            <person name="Spatafora J.W."/>
            <person name="Wang M."/>
            <person name="Veneault-Fourrey C."/>
            <person name="Henrissat B."/>
            <person name="Grigoriev I.V."/>
            <person name="Martin F.M."/>
            <person name="Perotto S."/>
        </authorList>
    </citation>
    <scope>NUCLEOTIDE SEQUENCE [LARGE SCALE GENOMIC DNA]</scope>
    <source>
        <strain evidence="2 3">ATCC 22711</strain>
    </source>
</reference>
<dbReference type="InParanoid" id="A0A2T3B6H9"/>
<accession>A0A2T3B6H9</accession>
<sequence length="189" mass="22239">MIEYTNLHSCLRELRWTKAFSGARQLGEGYLWIYYSNISTPSRWHKVKLYQRIIPYTICTADFPHSKHRHPGILATNTLRVCFSPDTLPPPPPFSLSPSFSIMYLKKQKSDLVEHIRKYNLPQFQRLPPWSPTSRGRKENGREGQDSFETPGRHTYIPFYSKQPPSKRPECFYRHGVSDTSRQIINRRV</sequence>
<name>A0A2T3B6H9_AMORE</name>
<dbReference type="RefSeq" id="XP_024722493.1">
    <property type="nucleotide sequence ID" value="XM_024864692.1"/>
</dbReference>
<feature type="region of interest" description="Disordered" evidence="1">
    <location>
        <begin position="127"/>
        <end position="168"/>
    </location>
</feature>
<dbReference type="EMBL" id="KZ679009">
    <property type="protein sequence ID" value="PSS22338.1"/>
    <property type="molecule type" value="Genomic_DNA"/>
</dbReference>
<evidence type="ECO:0000256" key="1">
    <source>
        <dbReference type="SAM" id="MobiDB-lite"/>
    </source>
</evidence>
<proteinExistence type="predicted"/>
<dbReference type="GeneID" id="36572773"/>
<protein>
    <submittedName>
        <fullName evidence="2">Uncharacterized protein</fullName>
    </submittedName>
</protein>
<evidence type="ECO:0000313" key="3">
    <source>
        <dbReference type="Proteomes" id="UP000241818"/>
    </source>
</evidence>
<dbReference type="AlphaFoldDB" id="A0A2T3B6H9"/>
<evidence type="ECO:0000313" key="2">
    <source>
        <dbReference type="EMBL" id="PSS22338.1"/>
    </source>
</evidence>
<feature type="compositionally biased region" description="Basic and acidic residues" evidence="1">
    <location>
        <begin position="136"/>
        <end position="145"/>
    </location>
</feature>
<organism evidence="2 3">
    <name type="scientific">Amorphotheca resinae ATCC 22711</name>
    <dbReference type="NCBI Taxonomy" id="857342"/>
    <lineage>
        <taxon>Eukaryota</taxon>
        <taxon>Fungi</taxon>
        <taxon>Dikarya</taxon>
        <taxon>Ascomycota</taxon>
        <taxon>Pezizomycotina</taxon>
        <taxon>Leotiomycetes</taxon>
        <taxon>Helotiales</taxon>
        <taxon>Amorphothecaceae</taxon>
        <taxon>Amorphotheca</taxon>
    </lineage>
</organism>
<dbReference type="Proteomes" id="UP000241818">
    <property type="component" value="Unassembled WGS sequence"/>
</dbReference>